<protein>
    <submittedName>
        <fullName evidence="2">Putative reductase</fullName>
    </submittedName>
</protein>
<evidence type="ECO:0000313" key="3">
    <source>
        <dbReference type="Proteomes" id="UP000095598"/>
    </source>
</evidence>
<organism evidence="2 3">
    <name type="scientific">Anaerostipes hadrus</name>
    <dbReference type="NCBI Taxonomy" id="649756"/>
    <lineage>
        <taxon>Bacteria</taxon>
        <taxon>Bacillati</taxon>
        <taxon>Bacillota</taxon>
        <taxon>Clostridia</taxon>
        <taxon>Lachnospirales</taxon>
        <taxon>Lachnospiraceae</taxon>
        <taxon>Anaerostipes</taxon>
    </lineage>
</organism>
<name>A0A173UJK1_ANAHA</name>
<dbReference type="InterPro" id="IPR036249">
    <property type="entry name" value="Thioredoxin-like_sf"/>
</dbReference>
<evidence type="ECO:0000313" key="2">
    <source>
        <dbReference type="EMBL" id="CUN14526.1"/>
    </source>
</evidence>
<dbReference type="PANTHER" id="PTHR30041:SF8">
    <property type="entry name" value="PROTEIN YFFB"/>
    <property type="match status" value="1"/>
</dbReference>
<proteinExistence type="inferred from homology"/>
<reference evidence="2 3" key="1">
    <citation type="submission" date="2015-09" db="EMBL/GenBank/DDBJ databases">
        <authorList>
            <consortium name="Pathogen Informatics"/>
        </authorList>
    </citation>
    <scope>NUCLEOTIDE SEQUENCE [LARGE SCALE GENOMIC DNA]</scope>
    <source>
        <strain evidence="2 3">2789STDY5608868</strain>
    </source>
</reference>
<sequence>MNIQIFGTKKCNETKKAERFFKERGIKYQFVDMKKKGMSKGEFNSVAQANGGLDHMINWEGKDQNLLALIKYIANEDKLEKVLENPQVIKTPVVRNGKQSTLGYQPDVWKKWISMIKFKLKKEQIEFLKKTYPDNKLIQRVLSFEKEGIFEMDDENTYIDFMDYLDDESVAWMDENYDATPQTIMLESIRDDIFCQTN</sequence>
<dbReference type="Proteomes" id="UP000095598">
    <property type="component" value="Unassembled WGS sequence"/>
</dbReference>
<dbReference type="PROSITE" id="PS51353">
    <property type="entry name" value="ARSC"/>
    <property type="match status" value="1"/>
</dbReference>
<dbReference type="Pfam" id="PF03960">
    <property type="entry name" value="ArsC"/>
    <property type="match status" value="1"/>
</dbReference>
<gene>
    <name evidence="2" type="ORF">ERS852425_02915</name>
</gene>
<dbReference type="PANTHER" id="PTHR30041">
    <property type="entry name" value="ARSENATE REDUCTASE"/>
    <property type="match status" value="1"/>
</dbReference>
<dbReference type="InterPro" id="IPR006660">
    <property type="entry name" value="Arsenate_reductase-like"/>
</dbReference>
<accession>A0A173UJK1</accession>
<dbReference type="SUPFAM" id="SSF52833">
    <property type="entry name" value="Thioredoxin-like"/>
    <property type="match status" value="1"/>
</dbReference>
<dbReference type="AlphaFoldDB" id="A0A173UJK1"/>
<dbReference type="Gene3D" id="3.40.30.10">
    <property type="entry name" value="Glutaredoxin"/>
    <property type="match status" value="1"/>
</dbReference>
<evidence type="ECO:0000256" key="1">
    <source>
        <dbReference type="PROSITE-ProRule" id="PRU01282"/>
    </source>
</evidence>
<comment type="similarity">
    <text evidence="1">Belongs to the ArsC family.</text>
</comment>
<dbReference type="EMBL" id="CYXT01000028">
    <property type="protein sequence ID" value="CUN14526.1"/>
    <property type="molecule type" value="Genomic_DNA"/>
</dbReference>